<evidence type="ECO:0000313" key="3">
    <source>
        <dbReference type="EMBL" id="CAB4142111.1"/>
    </source>
</evidence>
<evidence type="ECO:0000256" key="1">
    <source>
        <dbReference type="SAM" id="Coils"/>
    </source>
</evidence>
<organism evidence="4">
    <name type="scientific">uncultured Caudovirales phage</name>
    <dbReference type="NCBI Taxonomy" id="2100421"/>
    <lineage>
        <taxon>Viruses</taxon>
        <taxon>Duplodnaviria</taxon>
        <taxon>Heunggongvirae</taxon>
        <taxon>Uroviricota</taxon>
        <taxon>Caudoviricetes</taxon>
        <taxon>Peduoviridae</taxon>
        <taxon>Maltschvirus</taxon>
        <taxon>Maltschvirus maltsch</taxon>
    </lineage>
</organism>
<dbReference type="EMBL" id="LR796400">
    <property type="protein sequence ID" value="CAB4142111.1"/>
    <property type="molecule type" value="Genomic_DNA"/>
</dbReference>
<protein>
    <submittedName>
        <fullName evidence="4">Uncharacterized protein</fullName>
    </submittedName>
</protein>
<feature type="region of interest" description="Disordered" evidence="2">
    <location>
        <begin position="296"/>
        <end position="331"/>
    </location>
</feature>
<gene>
    <name evidence="3" type="ORF">UFOVP427_48</name>
    <name evidence="4" type="ORF">UFOVP697_16</name>
</gene>
<proteinExistence type="predicted"/>
<dbReference type="EMBL" id="LR796668">
    <property type="protein sequence ID" value="CAB4158302.1"/>
    <property type="molecule type" value="Genomic_DNA"/>
</dbReference>
<name>A0A6J5NHW5_9CAUD</name>
<sequence>MAEKKEIIIDINVDGSGAKKGATDLRTEFKQIQKELRTLAASGDTASDAFLKLEARAGELKDQIGDMNDRVNILSSDFPKLDLAVGVAKGIAAGFAAAQGAMALFGSENKNLEKALLKVQGAMALLQGVTELAALTQKNNVVGMALHTAATKTYTFITQGATLATKAFRAALVATGVGAILYVLTEIIMLMSETGSTADEAASRIKDAADLNAASYEREAKLAKAKGNEQLAYYEQTLALQSKIHDNEAALRLLEKQQAKDATDERKKQIKELKNDIANLKTDVEIANIEYEKSLKEKEKKEKEDAEKKKKEAQDRAKENARRIKEEQDRARAAANKLRDLENEAFAMRLKDERERELFTLVAQQEKETDDLKNANLKAAERRKLQTALEKKQNLERVALLNKFEQEDKQRAIELEVSLQEIKNEAFLDTIKDEGQRALKELDLQQQLDLKKLDAEVLSTEDRNKKIDEINESYRLKREKQEKINNANALEKSFNNNMKDFERQKKANEFNFSAKKSLLDLEQKALEDARDKQVITDEKFNEELTRLSEERKKLSDDEKASRAALNTFITDQLTQNIATASKLIETYYKNQIDAAEGNEAKQEELRKKSFERKKQLDIANALVATYSSSINAFNATAANTALTALFPAAPFIAAGAALAAGLANVAQIRAQKYTPSGGSGGGGGKGSSGSTGAPNLTASSAAITPAIPAGTNLSGGGKDTAVRAYVVESDISSKQKRMNKLKTTSKL</sequence>
<keyword evidence="1" id="KW-0175">Coiled coil</keyword>
<feature type="coiled-coil region" evidence="1">
    <location>
        <begin position="477"/>
        <end position="504"/>
    </location>
</feature>
<accession>A0A6J5NHW5</accession>
<evidence type="ECO:0000256" key="2">
    <source>
        <dbReference type="SAM" id="MobiDB-lite"/>
    </source>
</evidence>
<evidence type="ECO:0000313" key="4">
    <source>
        <dbReference type="EMBL" id="CAB4158302.1"/>
    </source>
</evidence>
<feature type="compositionally biased region" description="Gly residues" evidence="2">
    <location>
        <begin position="677"/>
        <end position="689"/>
    </location>
</feature>
<feature type="region of interest" description="Disordered" evidence="2">
    <location>
        <begin position="675"/>
        <end position="697"/>
    </location>
</feature>
<reference evidence="4" key="1">
    <citation type="submission" date="2020-04" db="EMBL/GenBank/DDBJ databases">
        <authorList>
            <person name="Chiriac C."/>
            <person name="Salcher M."/>
            <person name="Ghai R."/>
            <person name="Kavagutti S V."/>
        </authorList>
    </citation>
    <scope>NUCLEOTIDE SEQUENCE</scope>
</reference>